<evidence type="ECO:0000256" key="2">
    <source>
        <dbReference type="ARBA" id="ARBA00023224"/>
    </source>
</evidence>
<sequence>MARHNKHLIDEEVDFDENVELVSTTDKRGVITYVNDEFCETSGFTREELINKNHNVIRHPDMPKAAFKDLWEHLNQGQAWRGAVKNRCKDGRYYWVDAFVTPIFESDNLVGYQSVRRRLSPEIKSRAIKLYSVADKGKRLTKSLHMTTKTRIQLLFVMSLGAVAAGIYLSPFATLAIPLATVAVFYHELFVRQKFYDELRQTYDSISRLVFCNDSSNYAEYHLKMQEGRVRTILGRTQDSSNSLLAQASSLEDASGSAHNNLEKETEEIHNVVTAIEQMVATIEEVARNSSETMTQVLSVNKSCVQANELIDATQSKVSSLVDKVDVSFESTEVLSHTLKNIANLMQEINGIAEQTNLLALNAAIESARAGDYGRGFSVVADEVRALSQRTQKVTESIQSSMDEVMGSIEQLSVSMADGQQAAKVCVELTSNTREKIGALTQAMQQIEDASEQISTATEQQSVVAQEISKNVSIIRDTSQCNLKEVDGVAGLTRNIRNKAEQLASLGLSFND</sequence>
<organism evidence="8 9">
    <name type="scientific">Vibrio sinaloensis DSM 21326</name>
    <dbReference type="NCBI Taxonomy" id="945550"/>
    <lineage>
        <taxon>Bacteria</taxon>
        <taxon>Pseudomonadati</taxon>
        <taxon>Pseudomonadota</taxon>
        <taxon>Gammaproteobacteria</taxon>
        <taxon>Vibrionales</taxon>
        <taxon>Vibrionaceae</taxon>
        <taxon>Vibrio</taxon>
        <taxon>Vibrio oreintalis group</taxon>
    </lineage>
</organism>
<dbReference type="GO" id="GO:0004888">
    <property type="term" value="F:transmembrane signaling receptor activity"/>
    <property type="evidence" value="ECO:0007669"/>
    <property type="project" value="InterPro"/>
</dbReference>
<gene>
    <name evidence="8" type="ORF">VISI1226_08399</name>
</gene>
<dbReference type="InterPro" id="IPR013655">
    <property type="entry name" value="PAS_fold_3"/>
</dbReference>
<keyword evidence="5" id="KW-1133">Transmembrane helix</keyword>
<dbReference type="PROSITE" id="PS50112">
    <property type="entry name" value="PAS"/>
    <property type="match status" value="1"/>
</dbReference>
<dbReference type="SUPFAM" id="SSF55785">
    <property type="entry name" value="PYP-like sensor domain (PAS domain)"/>
    <property type="match status" value="1"/>
</dbReference>
<comment type="subcellular location">
    <subcellularLocation>
        <location evidence="1">Membrane</location>
    </subcellularLocation>
</comment>
<keyword evidence="5" id="KW-0812">Transmembrane</keyword>
<dbReference type="GeneID" id="95571541"/>
<dbReference type="GO" id="GO:0006935">
    <property type="term" value="P:chemotaxis"/>
    <property type="evidence" value="ECO:0007669"/>
    <property type="project" value="InterPro"/>
</dbReference>
<protein>
    <submittedName>
        <fullName evidence="8">Methyl-accepting chemotaxis protein/sensory box protein</fullName>
    </submittedName>
</protein>
<feature type="domain" description="PAS" evidence="7">
    <location>
        <begin position="26"/>
        <end position="61"/>
    </location>
</feature>
<keyword evidence="5" id="KW-0472">Membrane</keyword>
<dbReference type="PRINTS" id="PR00260">
    <property type="entry name" value="CHEMTRNSDUCR"/>
</dbReference>
<evidence type="ECO:0000313" key="9">
    <source>
        <dbReference type="Proteomes" id="UP000006228"/>
    </source>
</evidence>
<dbReference type="SMART" id="SM00086">
    <property type="entry name" value="PAC"/>
    <property type="match status" value="1"/>
</dbReference>
<evidence type="ECO:0000313" key="8">
    <source>
        <dbReference type="EMBL" id="EGA67933.1"/>
    </source>
</evidence>
<dbReference type="InterPro" id="IPR001610">
    <property type="entry name" value="PAC"/>
</dbReference>
<dbReference type="CDD" id="cd00130">
    <property type="entry name" value="PAS"/>
    <property type="match status" value="1"/>
</dbReference>
<keyword evidence="2 4" id="KW-0807">Transducer</keyword>
<evidence type="ECO:0000256" key="1">
    <source>
        <dbReference type="ARBA" id="ARBA00004370"/>
    </source>
</evidence>
<dbReference type="Pfam" id="PF08447">
    <property type="entry name" value="PAS_3"/>
    <property type="match status" value="1"/>
</dbReference>
<evidence type="ECO:0000259" key="7">
    <source>
        <dbReference type="PROSITE" id="PS50112"/>
    </source>
</evidence>
<dbReference type="RefSeq" id="WP_008081567.1">
    <property type="nucleotide sequence ID" value="NZ_AEVT01000122.1"/>
</dbReference>
<dbReference type="OrthoDB" id="5675566at2"/>
<evidence type="ECO:0000256" key="5">
    <source>
        <dbReference type="SAM" id="Phobius"/>
    </source>
</evidence>
<dbReference type="Proteomes" id="UP000006228">
    <property type="component" value="Unassembled WGS sequence"/>
</dbReference>
<evidence type="ECO:0000256" key="3">
    <source>
        <dbReference type="ARBA" id="ARBA00029447"/>
    </source>
</evidence>
<dbReference type="Gene3D" id="3.30.450.20">
    <property type="entry name" value="PAS domain"/>
    <property type="match status" value="1"/>
</dbReference>
<dbReference type="PANTHER" id="PTHR32089">
    <property type="entry name" value="METHYL-ACCEPTING CHEMOTAXIS PROTEIN MCPB"/>
    <property type="match status" value="1"/>
</dbReference>
<feature type="transmembrane region" description="Helical" evidence="5">
    <location>
        <begin position="152"/>
        <end position="169"/>
    </location>
</feature>
<name>E8MDE7_PHOS4</name>
<dbReference type="InterPro" id="IPR004089">
    <property type="entry name" value="MCPsignal_dom"/>
</dbReference>
<dbReference type="SUPFAM" id="SSF58104">
    <property type="entry name" value="Methyl-accepting chemotaxis protein (MCP) signaling domain"/>
    <property type="match status" value="1"/>
</dbReference>
<dbReference type="Gene3D" id="1.10.287.950">
    <property type="entry name" value="Methyl-accepting chemotaxis protein"/>
    <property type="match status" value="1"/>
</dbReference>
<dbReference type="InterPro" id="IPR000014">
    <property type="entry name" value="PAS"/>
</dbReference>
<feature type="domain" description="Methyl-accepting transducer" evidence="6">
    <location>
        <begin position="240"/>
        <end position="476"/>
    </location>
</feature>
<comment type="caution">
    <text evidence="8">The sequence shown here is derived from an EMBL/GenBank/DDBJ whole genome shotgun (WGS) entry which is preliminary data.</text>
</comment>
<accession>E8MDE7</accession>
<reference evidence="8 9" key="1">
    <citation type="journal article" date="2012" name="Int. J. Syst. Evol. Microbiol.">
        <title>Vibrio caribbeanicus sp. nov., isolated from the marine sponge Scleritoderma cyanea.</title>
        <authorList>
            <person name="Hoffmann M."/>
            <person name="Monday S.R."/>
            <person name="Allard M.W."/>
            <person name="Strain E.A."/>
            <person name="Whittaker P."/>
            <person name="Naum M."/>
            <person name="McCarthy P.J."/>
            <person name="Lopez J.V."/>
            <person name="Fischer M."/>
            <person name="Brown E.W."/>
        </authorList>
    </citation>
    <scope>NUCLEOTIDE SEQUENCE [LARGE SCALE GENOMIC DNA]</scope>
    <source>
        <strain evidence="9">DSMZ 21326</strain>
    </source>
</reference>
<dbReference type="NCBIfam" id="TIGR00229">
    <property type="entry name" value="sensory_box"/>
    <property type="match status" value="1"/>
</dbReference>
<dbReference type="InterPro" id="IPR035965">
    <property type="entry name" value="PAS-like_dom_sf"/>
</dbReference>
<dbReference type="Pfam" id="PF00015">
    <property type="entry name" value="MCPsignal"/>
    <property type="match status" value="1"/>
</dbReference>
<dbReference type="EMBL" id="AEVT01000122">
    <property type="protein sequence ID" value="EGA67933.1"/>
    <property type="molecule type" value="Genomic_DNA"/>
</dbReference>
<dbReference type="PROSITE" id="PS50111">
    <property type="entry name" value="CHEMOTAXIS_TRANSDUC_2"/>
    <property type="match status" value="1"/>
</dbReference>
<evidence type="ECO:0000259" key="6">
    <source>
        <dbReference type="PROSITE" id="PS50111"/>
    </source>
</evidence>
<dbReference type="eggNOG" id="COG0840">
    <property type="taxonomic scope" value="Bacteria"/>
</dbReference>
<comment type="similarity">
    <text evidence="3">Belongs to the methyl-accepting chemotaxis (MCP) protein family.</text>
</comment>
<dbReference type="AlphaFoldDB" id="E8MDE7"/>
<proteinExistence type="inferred from homology"/>
<evidence type="ECO:0000256" key="4">
    <source>
        <dbReference type="PROSITE-ProRule" id="PRU00284"/>
    </source>
</evidence>
<dbReference type="PANTHER" id="PTHR32089:SF52">
    <property type="entry name" value="CHEMOTAXIS SIGNAL TRANSDUCTION SYSTEM METHYL ACCEPTING SENSORY TRANSDUCER WITH PAS SENSORY DOMAIN"/>
    <property type="match status" value="1"/>
</dbReference>
<dbReference type="GO" id="GO:0016020">
    <property type="term" value="C:membrane"/>
    <property type="evidence" value="ECO:0007669"/>
    <property type="project" value="UniProtKB-SubCell"/>
</dbReference>
<dbReference type="GO" id="GO:0007165">
    <property type="term" value="P:signal transduction"/>
    <property type="evidence" value="ECO:0007669"/>
    <property type="project" value="UniProtKB-KW"/>
</dbReference>
<dbReference type="SMART" id="SM00283">
    <property type="entry name" value="MA"/>
    <property type="match status" value="1"/>
</dbReference>
<dbReference type="InterPro" id="IPR004090">
    <property type="entry name" value="Chemotax_Me-accpt_rcpt"/>
</dbReference>